<evidence type="ECO:0000313" key="1">
    <source>
        <dbReference type="EMBL" id="MCI68956.1"/>
    </source>
</evidence>
<organism evidence="1 2">
    <name type="scientific">Trifolium medium</name>
    <dbReference type="NCBI Taxonomy" id="97028"/>
    <lineage>
        <taxon>Eukaryota</taxon>
        <taxon>Viridiplantae</taxon>
        <taxon>Streptophyta</taxon>
        <taxon>Embryophyta</taxon>
        <taxon>Tracheophyta</taxon>
        <taxon>Spermatophyta</taxon>
        <taxon>Magnoliopsida</taxon>
        <taxon>eudicotyledons</taxon>
        <taxon>Gunneridae</taxon>
        <taxon>Pentapetalae</taxon>
        <taxon>rosids</taxon>
        <taxon>fabids</taxon>
        <taxon>Fabales</taxon>
        <taxon>Fabaceae</taxon>
        <taxon>Papilionoideae</taxon>
        <taxon>50 kb inversion clade</taxon>
        <taxon>NPAAA clade</taxon>
        <taxon>Hologalegina</taxon>
        <taxon>IRL clade</taxon>
        <taxon>Trifolieae</taxon>
        <taxon>Trifolium</taxon>
    </lineage>
</organism>
<reference evidence="1 2" key="1">
    <citation type="journal article" date="2018" name="Front. Plant Sci.">
        <title>Red Clover (Trifolium pratense) and Zigzag Clover (T. medium) - A Picture of Genomic Similarities and Differences.</title>
        <authorList>
            <person name="Dluhosova J."/>
            <person name="Istvanek J."/>
            <person name="Nedelnik J."/>
            <person name="Repkova J."/>
        </authorList>
    </citation>
    <scope>NUCLEOTIDE SEQUENCE [LARGE SCALE GENOMIC DNA]</scope>
    <source>
        <strain evidence="2">cv. 10/8</strain>
        <tissue evidence="1">Leaf</tissue>
    </source>
</reference>
<dbReference type="Proteomes" id="UP000265520">
    <property type="component" value="Unassembled WGS sequence"/>
</dbReference>
<name>A0A392U993_9FABA</name>
<comment type="caution">
    <text evidence="1">The sequence shown here is derived from an EMBL/GenBank/DDBJ whole genome shotgun (WGS) entry which is preliminary data.</text>
</comment>
<protein>
    <submittedName>
        <fullName evidence="1">Uncharacterized protein</fullName>
    </submittedName>
</protein>
<proteinExistence type="predicted"/>
<accession>A0A392U993</accession>
<evidence type="ECO:0000313" key="2">
    <source>
        <dbReference type="Proteomes" id="UP000265520"/>
    </source>
</evidence>
<dbReference type="EMBL" id="LXQA010746390">
    <property type="protein sequence ID" value="MCI68956.1"/>
    <property type="molecule type" value="Genomic_DNA"/>
</dbReference>
<sequence length="15" mass="1881">MVNLRKRKMYETALQ</sequence>
<keyword evidence="2" id="KW-1185">Reference proteome</keyword>
<feature type="non-terminal residue" evidence="1">
    <location>
        <position position="15"/>
    </location>
</feature>